<feature type="domain" description="Aminotransferase class V" evidence="10">
    <location>
        <begin position="4"/>
        <end position="372"/>
    </location>
</feature>
<keyword evidence="6" id="KW-0408">Iron</keyword>
<dbReference type="Gene3D" id="1.10.260.50">
    <property type="match status" value="1"/>
</dbReference>
<feature type="coiled-coil region" evidence="9">
    <location>
        <begin position="251"/>
        <end position="278"/>
    </location>
</feature>
<evidence type="ECO:0000256" key="7">
    <source>
        <dbReference type="ARBA" id="ARBA00023014"/>
    </source>
</evidence>
<reference evidence="12" key="1">
    <citation type="journal article" date="2019" name="Int. J. Syst. Evol. Microbiol.">
        <title>The Global Catalogue of Microorganisms (GCM) 10K type strain sequencing project: providing services to taxonomists for standard genome sequencing and annotation.</title>
        <authorList>
            <consortium name="The Broad Institute Genomics Platform"/>
            <consortium name="The Broad Institute Genome Sequencing Center for Infectious Disease"/>
            <person name="Wu L."/>
            <person name="Ma J."/>
        </authorList>
    </citation>
    <scope>NUCLEOTIDE SEQUENCE [LARGE SCALE GENOMIC DNA]</scope>
    <source>
        <strain evidence="12">KCTC 42255</strain>
    </source>
</reference>
<keyword evidence="5" id="KW-0663">Pyridoxal phosphate</keyword>
<dbReference type="RefSeq" id="WP_379045024.1">
    <property type="nucleotide sequence ID" value="NZ_JBHULZ010000023.1"/>
</dbReference>
<evidence type="ECO:0000313" key="12">
    <source>
        <dbReference type="Proteomes" id="UP001597357"/>
    </source>
</evidence>
<evidence type="ECO:0000256" key="3">
    <source>
        <dbReference type="ARBA" id="ARBA00022679"/>
    </source>
</evidence>
<name>A0ABW5SCN1_9FLAO</name>
<dbReference type="InterPro" id="IPR016454">
    <property type="entry name" value="Cysteine_dSase"/>
</dbReference>
<accession>A0ABW5SCN1</accession>
<evidence type="ECO:0000256" key="5">
    <source>
        <dbReference type="ARBA" id="ARBA00022898"/>
    </source>
</evidence>
<keyword evidence="7" id="KW-0411">Iron-sulfur</keyword>
<dbReference type="PANTHER" id="PTHR11601">
    <property type="entry name" value="CYSTEINE DESULFURYLASE FAMILY MEMBER"/>
    <property type="match status" value="1"/>
</dbReference>
<keyword evidence="3" id="KW-0808">Transferase</keyword>
<dbReference type="PANTHER" id="PTHR11601:SF34">
    <property type="entry name" value="CYSTEINE DESULFURASE"/>
    <property type="match status" value="1"/>
</dbReference>
<proteinExistence type="inferred from homology"/>
<dbReference type="InterPro" id="IPR015422">
    <property type="entry name" value="PyrdxlP-dep_Trfase_small"/>
</dbReference>
<evidence type="ECO:0000313" key="11">
    <source>
        <dbReference type="EMBL" id="MFD2697344.1"/>
    </source>
</evidence>
<dbReference type="InterPro" id="IPR015421">
    <property type="entry name" value="PyrdxlP-dep_Trfase_major"/>
</dbReference>
<gene>
    <name evidence="11" type="ORF">ACFSQ0_05020</name>
</gene>
<organism evidence="11 12">
    <name type="scientific">Mesonia sediminis</name>
    <dbReference type="NCBI Taxonomy" id="1703946"/>
    <lineage>
        <taxon>Bacteria</taxon>
        <taxon>Pseudomonadati</taxon>
        <taxon>Bacteroidota</taxon>
        <taxon>Flavobacteriia</taxon>
        <taxon>Flavobacteriales</taxon>
        <taxon>Flavobacteriaceae</taxon>
        <taxon>Mesonia</taxon>
    </lineage>
</organism>
<evidence type="ECO:0000256" key="2">
    <source>
        <dbReference type="ARBA" id="ARBA00006490"/>
    </source>
</evidence>
<evidence type="ECO:0000256" key="1">
    <source>
        <dbReference type="ARBA" id="ARBA00001933"/>
    </source>
</evidence>
<dbReference type="InterPro" id="IPR000192">
    <property type="entry name" value="Aminotrans_V_dom"/>
</dbReference>
<comment type="catalytic activity">
    <reaction evidence="8">
        <text>(sulfur carrier)-H + L-cysteine = (sulfur carrier)-SH + L-alanine</text>
        <dbReference type="Rhea" id="RHEA:43892"/>
        <dbReference type="Rhea" id="RHEA-COMP:14737"/>
        <dbReference type="Rhea" id="RHEA-COMP:14739"/>
        <dbReference type="ChEBI" id="CHEBI:29917"/>
        <dbReference type="ChEBI" id="CHEBI:35235"/>
        <dbReference type="ChEBI" id="CHEBI:57972"/>
        <dbReference type="ChEBI" id="CHEBI:64428"/>
        <dbReference type="EC" id="2.8.1.7"/>
    </reaction>
</comment>
<dbReference type="EMBL" id="JBHULZ010000023">
    <property type="protein sequence ID" value="MFD2697344.1"/>
    <property type="molecule type" value="Genomic_DNA"/>
</dbReference>
<keyword evidence="4" id="KW-0479">Metal-binding</keyword>
<sequence length="384" mass="42276">MRSVYLDSAATTQVRPEVIKEMTSVLEDSFGNPSSTHAFGRKAKAYMENARKAIAKHLNVTAAEIIFTSGGTEADNLALNSAVRDLGVKRIITSKVEHHAVLYTVEQLKHCYDIQVEYVAIKPCGQVDLDHLDELLQQDSQKTLVSLMHINNEIGTILPLEKVGQMCKAHGALFHSDTVQSIGHFDIDLDALPVDFTAVSAHKFHGPKGVGFAYVRKNSGLKPLIFGGAQERGVRAGTESVHNIVGMQKALDLAYEHLEEEKQYIEELKKDFINALKENVPGVKFNGSCSDFNKSTYTLVNVCLPVAQEKAALLLFQLDLNGIACSKGSACQSGSTKGSHVLSQVLSDEDLEKPSIRFSFSAYNTKEELDYVVDVLKKFVEEHH</sequence>
<comment type="similarity">
    <text evidence="2">Belongs to the class-V pyridoxal-phosphate-dependent aminotransferase family. NifS/IscS subfamily.</text>
</comment>
<dbReference type="Pfam" id="PF00266">
    <property type="entry name" value="Aminotran_5"/>
    <property type="match status" value="1"/>
</dbReference>
<keyword evidence="9" id="KW-0175">Coiled coil</keyword>
<evidence type="ECO:0000256" key="9">
    <source>
        <dbReference type="SAM" id="Coils"/>
    </source>
</evidence>
<comment type="cofactor">
    <cofactor evidence="1">
        <name>pyridoxal 5'-phosphate</name>
        <dbReference type="ChEBI" id="CHEBI:597326"/>
    </cofactor>
</comment>
<dbReference type="PIRSF" id="PIRSF005572">
    <property type="entry name" value="NifS"/>
    <property type="match status" value="1"/>
</dbReference>
<keyword evidence="12" id="KW-1185">Reference proteome</keyword>
<dbReference type="Proteomes" id="UP001597357">
    <property type="component" value="Unassembled WGS sequence"/>
</dbReference>
<evidence type="ECO:0000256" key="4">
    <source>
        <dbReference type="ARBA" id="ARBA00022723"/>
    </source>
</evidence>
<evidence type="ECO:0000256" key="8">
    <source>
        <dbReference type="ARBA" id="ARBA00050776"/>
    </source>
</evidence>
<evidence type="ECO:0000256" key="6">
    <source>
        <dbReference type="ARBA" id="ARBA00023004"/>
    </source>
</evidence>
<dbReference type="SUPFAM" id="SSF53383">
    <property type="entry name" value="PLP-dependent transferases"/>
    <property type="match status" value="1"/>
</dbReference>
<dbReference type="Gene3D" id="3.40.640.10">
    <property type="entry name" value="Type I PLP-dependent aspartate aminotransferase-like (Major domain)"/>
    <property type="match status" value="1"/>
</dbReference>
<evidence type="ECO:0000259" key="10">
    <source>
        <dbReference type="Pfam" id="PF00266"/>
    </source>
</evidence>
<comment type="caution">
    <text evidence="11">The sequence shown here is derived from an EMBL/GenBank/DDBJ whole genome shotgun (WGS) entry which is preliminary data.</text>
</comment>
<dbReference type="InterPro" id="IPR015424">
    <property type="entry name" value="PyrdxlP-dep_Trfase"/>
</dbReference>
<dbReference type="Gene3D" id="3.90.1150.10">
    <property type="entry name" value="Aspartate Aminotransferase, domain 1"/>
    <property type="match status" value="1"/>
</dbReference>
<protein>
    <submittedName>
        <fullName evidence="11">Cysteine desulfurase family protein</fullName>
    </submittedName>
</protein>